<proteinExistence type="inferred from homology"/>
<dbReference type="GO" id="GO:0005484">
    <property type="term" value="F:SNAP receptor activity"/>
    <property type="evidence" value="ECO:0007669"/>
    <property type="project" value="TreeGrafter"/>
</dbReference>
<keyword evidence="9" id="KW-0175">Coiled coil</keyword>
<dbReference type="GO" id="GO:0006888">
    <property type="term" value="P:endoplasmic reticulum to Golgi vesicle-mediated transport"/>
    <property type="evidence" value="ECO:0007669"/>
    <property type="project" value="TreeGrafter"/>
</dbReference>
<dbReference type="PROSITE" id="PS50892">
    <property type="entry name" value="V_SNARE"/>
    <property type="match status" value="1"/>
</dbReference>
<dbReference type="SMART" id="SM01270">
    <property type="entry name" value="Longin"/>
    <property type="match status" value="1"/>
</dbReference>
<feature type="domain" description="V-SNARE coiled-coil homology" evidence="11">
    <location>
        <begin position="128"/>
        <end position="188"/>
    </location>
</feature>
<accession>A0A1I8H5W4</accession>
<keyword evidence="4" id="KW-0472">Membrane</keyword>
<sequence length="188" mass="21236">MRLYSLQLVYKQDNRVTPLVAAHDLSSFGFFERKTAKEFMDFTGKLIVERSAPDSGRSQVPEQSYICHCFVRNDKLAGICISDSEYPARVAQSLLSQVLIDVYTCSQAQFKQLEAELARYQDPKKADTLSKVQGDVNDTKAIMTQTMENLLDRGEKLDDLVARSDALSAQSKAFYETAKRTRRCCNAL</sequence>
<keyword evidence="6" id="KW-0449">Lipoprotein</keyword>
<evidence type="ECO:0000259" key="10">
    <source>
        <dbReference type="PROSITE" id="PS50859"/>
    </source>
</evidence>
<evidence type="ECO:0000313" key="13">
    <source>
        <dbReference type="WBParaSite" id="maker-uti_cns_0004589-snap-gene-0.2-mRNA-1"/>
    </source>
</evidence>
<keyword evidence="5" id="KW-0564">Palmitate</keyword>
<evidence type="ECO:0000256" key="9">
    <source>
        <dbReference type="PROSITE-ProRule" id="PRU00290"/>
    </source>
</evidence>
<dbReference type="Proteomes" id="UP000095280">
    <property type="component" value="Unplaced"/>
</dbReference>
<dbReference type="InterPro" id="IPR001388">
    <property type="entry name" value="Synaptobrevin-like"/>
</dbReference>
<evidence type="ECO:0000256" key="8">
    <source>
        <dbReference type="ARBA" id="ARBA00046278"/>
    </source>
</evidence>
<comment type="similarity">
    <text evidence="2">Belongs to the synaptobrevin family.</text>
</comment>
<dbReference type="InterPro" id="IPR010908">
    <property type="entry name" value="Longin_dom"/>
</dbReference>
<evidence type="ECO:0000256" key="2">
    <source>
        <dbReference type="ARBA" id="ARBA00008025"/>
    </source>
</evidence>
<comment type="subcellular location">
    <subcellularLocation>
        <location evidence="8">Endomembrane system</location>
        <topology evidence="8">Lipid-anchor</topology>
        <orientation evidence="8">Cytoplasmic side</orientation>
    </subcellularLocation>
    <subcellularLocation>
        <location evidence="1">Golgi apparatus</location>
        <location evidence="1">trans-Golgi network membrane</location>
    </subcellularLocation>
</comment>
<name>A0A1I8H5W4_9PLAT</name>
<dbReference type="Gene3D" id="1.20.5.110">
    <property type="match status" value="1"/>
</dbReference>
<dbReference type="CDD" id="cd14824">
    <property type="entry name" value="Longin"/>
    <property type="match status" value="1"/>
</dbReference>
<dbReference type="Pfam" id="PF00957">
    <property type="entry name" value="Synaptobrevin"/>
    <property type="match status" value="1"/>
</dbReference>
<dbReference type="Pfam" id="PF13774">
    <property type="entry name" value="Longin"/>
    <property type="match status" value="1"/>
</dbReference>
<evidence type="ECO:0000256" key="6">
    <source>
        <dbReference type="ARBA" id="ARBA00023288"/>
    </source>
</evidence>
<dbReference type="SUPFAM" id="SSF64356">
    <property type="entry name" value="SNARE-like"/>
    <property type="match status" value="1"/>
</dbReference>
<dbReference type="GO" id="GO:0005794">
    <property type="term" value="C:Golgi apparatus"/>
    <property type="evidence" value="ECO:0007669"/>
    <property type="project" value="UniProtKB-SubCell"/>
</dbReference>
<dbReference type="WBParaSite" id="maker-uti_cns_0004589-snap-gene-0.2-mRNA-1">
    <property type="protein sequence ID" value="maker-uti_cns_0004589-snap-gene-0.2-mRNA-1"/>
    <property type="gene ID" value="maker-uti_cns_0004589-snap-gene-0.2"/>
</dbReference>
<keyword evidence="12" id="KW-1185">Reference proteome</keyword>
<evidence type="ECO:0000256" key="3">
    <source>
        <dbReference type="ARBA" id="ARBA00022481"/>
    </source>
</evidence>
<dbReference type="InterPro" id="IPR011012">
    <property type="entry name" value="Longin-like_dom_sf"/>
</dbReference>
<dbReference type="PANTHER" id="PTHR45806">
    <property type="entry name" value="SYNAPTOBREVIN HOMOLOG YKT6"/>
    <property type="match status" value="1"/>
</dbReference>
<organism evidence="12 13">
    <name type="scientific">Macrostomum lignano</name>
    <dbReference type="NCBI Taxonomy" id="282301"/>
    <lineage>
        <taxon>Eukaryota</taxon>
        <taxon>Metazoa</taxon>
        <taxon>Spiralia</taxon>
        <taxon>Lophotrochozoa</taxon>
        <taxon>Platyhelminthes</taxon>
        <taxon>Rhabditophora</taxon>
        <taxon>Macrostomorpha</taxon>
        <taxon>Macrostomida</taxon>
        <taxon>Macrostomidae</taxon>
        <taxon>Macrostomum</taxon>
    </lineage>
</organism>
<protein>
    <submittedName>
        <fullName evidence="13">V-SNARE coiled-coil homology domain-containing protein</fullName>
    </submittedName>
</protein>
<keyword evidence="7" id="KW-0636">Prenylation</keyword>
<evidence type="ECO:0000256" key="1">
    <source>
        <dbReference type="ARBA" id="ARBA00004198"/>
    </source>
</evidence>
<dbReference type="SUPFAM" id="SSF58038">
    <property type="entry name" value="SNARE fusion complex"/>
    <property type="match status" value="1"/>
</dbReference>
<dbReference type="InterPro" id="IPR042855">
    <property type="entry name" value="V_SNARE_CC"/>
</dbReference>
<evidence type="ECO:0000256" key="5">
    <source>
        <dbReference type="ARBA" id="ARBA00023139"/>
    </source>
</evidence>
<keyword evidence="3" id="KW-0488">Methylation</keyword>
<dbReference type="AlphaFoldDB" id="A0A1I8H5W4"/>
<dbReference type="Gene3D" id="3.30.450.50">
    <property type="entry name" value="Longin domain"/>
    <property type="match status" value="1"/>
</dbReference>
<evidence type="ECO:0000259" key="11">
    <source>
        <dbReference type="PROSITE" id="PS50892"/>
    </source>
</evidence>
<dbReference type="PROSITE" id="PS50859">
    <property type="entry name" value="LONGIN"/>
    <property type="match status" value="1"/>
</dbReference>
<dbReference type="PANTHER" id="PTHR45806:SF1">
    <property type="entry name" value="SYNAPTOBREVIN HOMOLOG YKT6"/>
    <property type="match status" value="1"/>
</dbReference>
<evidence type="ECO:0000256" key="7">
    <source>
        <dbReference type="ARBA" id="ARBA00023289"/>
    </source>
</evidence>
<feature type="domain" description="Longin" evidence="10">
    <location>
        <begin position="8"/>
        <end position="98"/>
    </location>
</feature>
<dbReference type="GO" id="GO:0016020">
    <property type="term" value="C:membrane"/>
    <property type="evidence" value="ECO:0007669"/>
    <property type="project" value="InterPro"/>
</dbReference>
<evidence type="ECO:0000256" key="4">
    <source>
        <dbReference type="ARBA" id="ARBA00023136"/>
    </source>
</evidence>
<reference evidence="13" key="1">
    <citation type="submission" date="2016-11" db="UniProtKB">
        <authorList>
            <consortium name="WormBaseParasite"/>
        </authorList>
    </citation>
    <scope>IDENTIFICATION</scope>
</reference>
<evidence type="ECO:0000313" key="12">
    <source>
        <dbReference type="Proteomes" id="UP000095280"/>
    </source>
</evidence>
<dbReference type="PRINTS" id="PR00219">
    <property type="entry name" value="SYNAPTOBREVN"/>
</dbReference>